<proteinExistence type="predicted"/>
<evidence type="ECO:0000256" key="1">
    <source>
        <dbReference type="ARBA" id="ARBA00022448"/>
    </source>
</evidence>
<keyword evidence="4" id="KW-1278">Translocase</keyword>
<dbReference type="InterPro" id="IPR017871">
    <property type="entry name" value="ABC_transporter-like_CS"/>
</dbReference>
<comment type="subunit">
    <text evidence="6">The complex is composed of two ATP-binding proteins (OpuCA), two transmembrane proteins (OpuCB and OpuCD) and a solute-binding protein (OpuCC).</text>
</comment>
<organism evidence="10 11">
    <name type="scientific">Cytobacillus oceanisediminis</name>
    <dbReference type="NCBI Taxonomy" id="665099"/>
    <lineage>
        <taxon>Bacteria</taxon>
        <taxon>Bacillati</taxon>
        <taxon>Bacillota</taxon>
        <taxon>Bacilli</taxon>
        <taxon>Bacillales</taxon>
        <taxon>Bacillaceae</taxon>
        <taxon>Cytobacillus</taxon>
    </lineage>
</organism>
<dbReference type="EC" id="7.6.2.9" evidence="7"/>
<reference evidence="10 11" key="1">
    <citation type="journal article" date="2015" name="Stand. Genomic Sci.">
        <title>Genomic Encyclopedia of Bacterial and Archaeal Type Strains, Phase III: the genomes of soil and plant-associated and newly described type strains.</title>
        <authorList>
            <person name="Whitman W.B."/>
            <person name="Woyke T."/>
            <person name="Klenk H.P."/>
            <person name="Zhou Y."/>
            <person name="Lilburn T.G."/>
            <person name="Beck B.J."/>
            <person name="De Vos P."/>
            <person name="Vandamme P."/>
            <person name="Eisen J.A."/>
            <person name="Garrity G."/>
            <person name="Hugenholtz P."/>
            <person name="Kyrpides N.C."/>
        </authorList>
    </citation>
    <scope>NUCLEOTIDE SEQUENCE [LARGE SCALE GENOMIC DNA]</scope>
    <source>
        <strain evidence="10 11">CGMCC 1.10115</strain>
    </source>
</reference>
<evidence type="ECO:0000256" key="6">
    <source>
        <dbReference type="ARBA" id="ARBA00063934"/>
    </source>
</evidence>
<dbReference type="AlphaFoldDB" id="A0A562JEQ1"/>
<evidence type="ECO:0000313" key="10">
    <source>
        <dbReference type="EMBL" id="TWH81304.1"/>
    </source>
</evidence>
<gene>
    <name evidence="10" type="ORF">IQ19_04347</name>
</gene>
<dbReference type="SUPFAM" id="SSF52540">
    <property type="entry name" value="P-loop containing nucleoside triphosphate hydrolases"/>
    <property type="match status" value="1"/>
</dbReference>
<dbReference type="Proteomes" id="UP000318667">
    <property type="component" value="Unassembled WGS sequence"/>
</dbReference>
<evidence type="ECO:0000256" key="7">
    <source>
        <dbReference type="ARBA" id="ARBA00066388"/>
    </source>
</evidence>
<dbReference type="Gene3D" id="3.40.50.300">
    <property type="entry name" value="P-loop containing nucleotide triphosphate hydrolases"/>
    <property type="match status" value="1"/>
</dbReference>
<dbReference type="GO" id="GO:0005524">
    <property type="term" value="F:ATP binding"/>
    <property type="evidence" value="ECO:0007669"/>
    <property type="project" value="UniProtKB-KW"/>
</dbReference>
<dbReference type="PANTHER" id="PTHR42788">
    <property type="entry name" value="TAURINE IMPORT ATP-BINDING PROTEIN-RELATED"/>
    <property type="match status" value="1"/>
</dbReference>
<dbReference type="GO" id="GO:0015418">
    <property type="term" value="F:ABC-type quaternary ammonium compound transporting activity"/>
    <property type="evidence" value="ECO:0007669"/>
    <property type="project" value="UniProtKB-EC"/>
</dbReference>
<keyword evidence="2" id="KW-0547">Nucleotide-binding</keyword>
<dbReference type="GO" id="GO:0016887">
    <property type="term" value="F:ATP hydrolysis activity"/>
    <property type="evidence" value="ECO:0007669"/>
    <property type="project" value="InterPro"/>
</dbReference>
<dbReference type="EMBL" id="VLKI01000017">
    <property type="protein sequence ID" value="TWH81304.1"/>
    <property type="molecule type" value="Genomic_DNA"/>
</dbReference>
<dbReference type="CDD" id="cd03293">
    <property type="entry name" value="ABC_NrtD_SsuB_transporters"/>
    <property type="match status" value="1"/>
</dbReference>
<comment type="caution">
    <text evidence="10">The sequence shown here is derived from an EMBL/GenBank/DDBJ whole genome shotgun (WGS) entry which is preliminary data.</text>
</comment>
<evidence type="ECO:0000259" key="9">
    <source>
        <dbReference type="PROSITE" id="PS50893"/>
    </source>
</evidence>
<dbReference type="InterPro" id="IPR050166">
    <property type="entry name" value="ABC_transporter_ATP-bind"/>
</dbReference>
<dbReference type="PANTHER" id="PTHR42788:SF13">
    <property type="entry name" value="ALIPHATIC SULFONATES IMPORT ATP-BINDING PROTEIN SSUB"/>
    <property type="match status" value="1"/>
</dbReference>
<evidence type="ECO:0000256" key="3">
    <source>
        <dbReference type="ARBA" id="ARBA00022840"/>
    </source>
</evidence>
<protein>
    <recommendedName>
        <fullName evidence="8">Carnitine transport ATP-binding protein OpuCA</fullName>
        <ecNumber evidence="7">7.6.2.9</ecNumber>
    </recommendedName>
</protein>
<dbReference type="Pfam" id="PF00005">
    <property type="entry name" value="ABC_tran"/>
    <property type="match status" value="1"/>
</dbReference>
<evidence type="ECO:0000256" key="4">
    <source>
        <dbReference type="ARBA" id="ARBA00022967"/>
    </source>
</evidence>
<dbReference type="InterPro" id="IPR003439">
    <property type="entry name" value="ABC_transporter-like_ATP-bd"/>
</dbReference>
<keyword evidence="1" id="KW-0813">Transport</keyword>
<keyword evidence="3 10" id="KW-0067">ATP-binding</keyword>
<sequence>MSFLLNRRKLIFIFGALGSESKGDPAGLMLEEDPGLPAGSLSFLSGNQQERLTDPFFLKNPFLKVLTGKVDMHGEYIIITSNPSILISFIGIGDFWMFIEINDVNKQYNDKENQPVDVLKDINLSIAKGQFVSILGPSGCGKSTLLSIVAGLTKTTSGKILIDGKTITKPGKDRGMVFQQAALFPWLTVMENVTFPLKKEMKKKDAEESALKYLQMVQLGKYLSHYPHELSGGMQQRVAIARALAMNPDTLLMDEPFGALDEQTRSRLHLQLENIWTETKKTILFVTHSISESIKLSDRIIVMGTKPGTILQDIIVDLPRPREEYKKEMLEIEDHIMSYLKKEIDKVVNEELEYANSH</sequence>
<dbReference type="SMART" id="SM00382">
    <property type="entry name" value="AAA"/>
    <property type="match status" value="1"/>
</dbReference>
<feature type="domain" description="ABC transporter" evidence="9">
    <location>
        <begin position="99"/>
        <end position="330"/>
    </location>
</feature>
<evidence type="ECO:0000313" key="11">
    <source>
        <dbReference type="Proteomes" id="UP000318667"/>
    </source>
</evidence>
<dbReference type="PROSITE" id="PS50893">
    <property type="entry name" value="ABC_TRANSPORTER_2"/>
    <property type="match status" value="1"/>
</dbReference>
<comment type="catalytic activity">
    <reaction evidence="5">
        <text>a quaternary ammonium(out) + ATP + H2O = a quaternary ammonium(in) + ADP + phosphate + H(+)</text>
        <dbReference type="Rhea" id="RHEA:11036"/>
        <dbReference type="ChEBI" id="CHEBI:15377"/>
        <dbReference type="ChEBI" id="CHEBI:15378"/>
        <dbReference type="ChEBI" id="CHEBI:30616"/>
        <dbReference type="ChEBI" id="CHEBI:35267"/>
        <dbReference type="ChEBI" id="CHEBI:43474"/>
        <dbReference type="ChEBI" id="CHEBI:456216"/>
        <dbReference type="EC" id="7.6.2.9"/>
    </reaction>
</comment>
<accession>A0A562JEQ1</accession>
<keyword evidence="11" id="KW-1185">Reference proteome</keyword>
<name>A0A562JEQ1_9BACI</name>
<dbReference type="InterPro" id="IPR027417">
    <property type="entry name" value="P-loop_NTPase"/>
</dbReference>
<dbReference type="InterPro" id="IPR003593">
    <property type="entry name" value="AAA+_ATPase"/>
</dbReference>
<evidence type="ECO:0000256" key="5">
    <source>
        <dbReference type="ARBA" id="ARBA00052482"/>
    </source>
</evidence>
<evidence type="ECO:0000256" key="2">
    <source>
        <dbReference type="ARBA" id="ARBA00022741"/>
    </source>
</evidence>
<dbReference type="FunFam" id="3.40.50.300:FF:000425">
    <property type="entry name" value="Probable ABC transporter, ATP-binding subunit"/>
    <property type="match status" value="1"/>
</dbReference>
<dbReference type="PROSITE" id="PS00211">
    <property type="entry name" value="ABC_TRANSPORTER_1"/>
    <property type="match status" value="1"/>
</dbReference>
<evidence type="ECO:0000256" key="8">
    <source>
        <dbReference type="ARBA" id="ARBA00070305"/>
    </source>
</evidence>